<dbReference type="OrthoDB" id="10253401at2759"/>
<dbReference type="InterPro" id="IPR013729">
    <property type="entry name" value="MBF1_N"/>
</dbReference>
<keyword evidence="3" id="KW-0238">DNA-binding</keyword>
<evidence type="ECO:0000259" key="7">
    <source>
        <dbReference type="PROSITE" id="PS50943"/>
    </source>
</evidence>
<dbReference type="GO" id="GO:0005634">
    <property type="term" value="C:nucleus"/>
    <property type="evidence" value="ECO:0007669"/>
    <property type="project" value="TreeGrafter"/>
</dbReference>
<organism evidence="8 9">
    <name type="scientific">Candolleomyces aberdarensis</name>
    <dbReference type="NCBI Taxonomy" id="2316362"/>
    <lineage>
        <taxon>Eukaryota</taxon>
        <taxon>Fungi</taxon>
        <taxon>Dikarya</taxon>
        <taxon>Basidiomycota</taxon>
        <taxon>Agaricomycotina</taxon>
        <taxon>Agaricomycetes</taxon>
        <taxon>Agaricomycetidae</taxon>
        <taxon>Agaricales</taxon>
        <taxon>Agaricineae</taxon>
        <taxon>Psathyrellaceae</taxon>
        <taxon>Candolleomyces</taxon>
    </lineage>
</organism>
<dbReference type="Gene3D" id="1.10.260.40">
    <property type="entry name" value="lambda repressor-like DNA-binding domains"/>
    <property type="match status" value="1"/>
</dbReference>
<evidence type="ECO:0000313" key="8">
    <source>
        <dbReference type="EMBL" id="RXW24925.1"/>
    </source>
</evidence>
<keyword evidence="4" id="KW-0804">Transcription</keyword>
<proteinExistence type="inferred from homology"/>
<dbReference type="SMART" id="SM00530">
    <property type="entry name" value="HTH_XRE"/>
    <property type="match status" value="1"/>
</dbReference>
<comment type="caution">
    <text evidence="8">The sequence shown here is derived from an EMBL/GenBank/DDBJ whole genome shotgun (WGS) entry which is preliminary data.</text>
</comment>
<reference evidence="8 9" key="1">
    <citation type="submission" date="2019-01" db="EMBL/GenBank/DDBJ databases">
        <title>Draft genome sequence of Psathyrella aberdarensis IHI B618.</title>
        <authorList>
            <person name="Buettner E."/>
            <person name="Kellner H."/>
        </authorList>
    </citation>
    <scope>NUCLEOTIDE SEQUENCE [LARGE SCALE GENOMIC DNA]</scope>
    <source>
        <strain evidence="8 9">IHI B618</strain>
    </source>
</reference>
<feature type="region of interest" description="Disordered" evidence="6">
    <location>
        <begin position="23"/>
        <end position="48"/>
    </location>
</feature>
<evidence type="ECO:0000256" key="1">
    <source>
        <dbReference type="ARBA" id="ARBA00009802"/>
    </source>
</evidence>
<comment type="similarity">
    <text evidence="1">Belongs to the MBF1 family.</text>
</comment>
<feature type="compositionally biased region" description="Basic and acidic residues" evidence="6">
    <location>
        <begin position="23"/>
        <end position="35"/>
    </location>
</feature>
<dbReference type="Pfam" id="PF01381">
    <property type="entry name" value="HTH_3"/>
    <property type="match status" value="1"/>
</dbReference>
<dbReference type="PANTHER" id="PTHR10245:SF15">
    <property type="entry name" value="ENDOTHELIAL DIFFERENTIATION-RELATED FACTOR 1"/>
    <property type="match status" value="1"/>
</dbReference>
<dbReference type="InterPro" id="IPR001387">
    <property type="entry name" value="Cro/C1-type_HTH"/>
</dbReference>
<keyword evidence="2" id="KW-0805">Transcription regulation</keyword>
<comment type="function">
    <text evidence="5">Transcriptional coactivator that stimulates GCN4-dependent transcriptional activity by bridging the DNA-binding region of GCN4 and TBP (SPT15), thereby recruiting TBP to GCN4-bound promoters. Involved in induction of the ribosome quality control (RQC) pathway; a pathway that degrades nascent peptide chains during problematic translation. Required to prevent stalled ribosomes from frameshifting.</text>
</comment>
<dbReference type="GO" id="GO:0003677">
    <property type="term" value="F:DNA binding"/>
    <property type="evidence" value="ECO:0007669"/>
    <property type="project" value="UniProtKB-KW"/>
</dbReference>
<evidence type="ECO:0000256" key="3">
    <source>
        <dbReference type="ARBA" id="ARBA00023125"/>
    </source>
</evidence>
<evidence type="ECO:0000256" key="5">
    <source>
        <dbReference type="ARBA" id="ARBA00035107"/>
    </source>
</evidence>
<feature type="domain" description="HTH cro/C1-type" evidence="7">
    <location>
        <begin position="74"/>
        <end position="128"/>
    </location>
</feature>
<keyword evidence="9" id="KW-1185">Reference proteome</keyword>
<dbReference type="InterPro" id="IPR010982">
    <property type="entry name" value="Lambda_DNA-bd_dom_sf"/>
</dbReference>
<evidence type="ECO:0000256" key="2">
    <source>
        <dbReference type="ARBA" id="ARBA00023015"/>
    </source>
</evidence>
<dbReference type="STRING" id="2316362.A0A4Q2E0S3"/>
<evidence type="ECO:0000256" key="6">
    <source>
        <dbReference type="SAM" id="MobiDB-lite"/>
    </source>
</evidence>
<dbReference type="PANTHER" id="PTHR10245">
    <property type="entry name" value="ENDOTHELIAL DIFFERENTIATION-RELATED FACTOR 1 MULTIPROTEIN BRIDGING FACTOR 1"/>
    <property type="match status" value="1"/>
</dbReference>
<name>A0A4Q2E0S3_9AGAR</name>
<dbReference type="Pfam" id="PF08523">
    <property type="entry name" value="MBF1"/>
    <property type="match status" value="1"/>
</dbReference>
<dbReference type="EMBL" id="SDEE01000012">
    <property type="protein sequence ID" value="RXW24925.1"/>
    <property type="molecule type" value="Genomic_DNA"/>
</dbReference>
<dbReference type="SUPFAM" id="SSF47413">
    <property type="entry name" value="lambda repressor-like DNA-binding domains"/>
    <property type="match status" value="1"/>
</dbReference>
<dbReference type="FunFam" id="1.10.260.40:FF:000018">
    <property type="entry name" value="Multiprotein bridging factor 1"/>
    <property type="match status" value="1"/>
</dbReference>
<dbReference type="Proteomes" id="UP000290288">
    <property type="component" value="Unassembled WGS sequence"/>
</dbReference>
<sequence>MSEDWDGKTVIGFKRQTAKVTKKDSDLNVSTDKKIASGSNKGHVGTDHQRIAKLDRDNEVAPPTKVAPSVGRAMQTARLEKQLTQKDVASRINEKPSVLQDYESGKAIPNPQILGKLERVLGVKLRGANIGQKLEGPKKT</sequence>
<evidence type="ECO:0000256" key="4">
    <source>
        <dbReference type="ARBA" id="ARBA00023163"/>
    </source>
</evidence>
<dbReference type="AlphaFoldDB" id="A0A4Q2E0S3"/>
<dbReference type="PROSITE" id="PS50943">
    <property type="entry name" value="HTH_CROC1"/>
    <property type="match status" value="1"/>
</dbReference>
<evidence type="ECO:0000313" key="9">
    <source>
        <dbReference type="Proteomes" id="UP000290288"/>
    </source>
</evidence>
<accession>A0A4Q2E0S3</accession>
<gene>
    <name evidence="8" type="ORF">EST38_g936</name>
</gene>
<dbReference type="CDD" id="cd00093">
    <property type="entry name" value="HTH_XRE"/>
    <property type="match status" value="1"/>
</dbReference>
<protein>
    <recommendedName>
        <fullName evidence="7">HTH cro/C1-type domain-containing protein</fullName>
    </recommendedName>
</protein>